<evidence type="ECO:0000313" key="1">
    <source>
        <dbReference type="EMBL" id="KQL18721.1"/>
    </source>
</evidence>
<reference evidence="1 2" key="1">
    <citation type="submission" date="2015-09" db="EMBL/GenBank/DDBJ databases">
        <title>Genome sequencing project for genomic taxonomy and phylogenomics of Bacillus-like bacteria.</title>
        <authorList>
            <person name="Liu B."/>
            <person name="Wang J."/>
            <person name="Zhu Y."/>
            <person name="Liu G."/>
            <person name="Chen Q."/>
            <person name="Chen Z."/>
            <person name="Lan J."/>
            <person name="Che J."/>
            <person name="Ge C."/>
            <person name="Shi H."/>
            <person name="Pan Z."/>
            <person name="Liu X."/>
        </authorList>
    </citation>
    <scope>NUCLEOTIDE SEQUENCE [LARGE SCALE GENOMIC DNA]</scope>
    <source>
        <strain evidence="1 2">FJAT-18043</strain>
    </source>
</reference>
<organism evidence="1 2">
    <name type="scientific">Cytobacillus solani</name>
    <dbReference type="NCBI Taxonomy" id="1637975"/>
    <lineage>
        <taxon>Bacteria</taxon>
        <taxon>Bacillati</taxon>
        <taxon>Bacillota</taxon>
        <taxon>Bacilli</taxon>
        <taxon>Bacillales</taxon>
        <taxon>Bacillaceae</taxon>
        <taxon>Cytobacillus</taxon>
    </lineage>
</organism>
<dbReference type="InterPro" id="IPR050275">
    <property type="entry name" value="PGM_Phosphatase"/>
</dbReference>
<dbReference type="PATRIC" id="fig|1637975.4.peg.1587"/>
<dbReference type="SMART" id="SM00855">
    <property type="entry name" value="PGAM"/>
    <property type="match status" value="1"/>
</dbReference>
<dbReference type="STRING" id="1637975.AN957_09135"/>
<comment type="caution">
    <text evidence="1">The sequence shown here is derived from an EMBL/GenBank/DDBJ whole genome shotgun (WGS) entry which is preliminary data.</text>
</comment>
<dbReference type="PANTHER" id="PTHR48100">
    <property type="entry name" value="BROAD-SPECIFICITY PHOSPHATASE YOR283W-RELATED"/>
    <property type="match status" value="1"/>
</dbReference>
<dbReference type="GO" id="GO:0005737">
    <property type="term" value="C:cytoplasm"/>
    <property type="evidence" value="ECO:0007669"/>
    <property type="project" value="TreeGrafter"/>
</dbReference>
<dbReference type="Proteomes" id="UP000050996">
    <property type="component" value="Unassembled WGS sequence"/>
</dbReference>
<dbReference type="Gene3D" id="3.40.50.1240">
    <property type="entry name" value="Phosphoglycerate mutase-like"/>
    <property type="match status" value="1"/>
</dbReference>
<dbReference type="Pfam" id="PF00300">
    <property type="entry name" value="His_Phos_1"/>
    <property type="match status" value="1"/>
</dbReference>
<dbReference type="RefSeq" id="WP_053475298.1">
    <property type="nucleotide sequence ID" value="NZ_CP041305.1"/>
</dbReference>
<protein>
    <submittedName>
        <fullName evidence="1">Phosphoglycerate mutase</fullName>
    </submittedName>
</protein>
<dbReference type="CDD" id="cd07067">
    <property type="entry name" value="HP_PGM_like"/>
    <property type="match status" value="1"/>
</dbReference>
<sequence length="182" mass="20947">MEKTIYLIRHCQAVGQPPESQLTAEGIKQAEKLADFLSSIKVDRIFSSPFLRAVETIKPFAQKITIEIETDERLAERVLSANSMPDWFEKLKMTFSDMDLRYEGGESSKEAMDRIVQVVNEMIGSQAQSSVIVTHGNIMSLLLNFYNKSFGFDEWQQLSNPDVFIMRFKNNEVQIGRIWEEN</sequence>
<dbReference type="EMBL" id="LJIX01000006">
    <property type="protein sequence ID" value="KQL18721.1"/>
    <property type="molecule type" value="Genomic_DNA"/>
</dbReference>
<name>A0A0Q3QL81_9BACI</name>
<dbReference type="GO" id="GO:0016791">
    <property type="term" value="F:phosphatase activity"/>
    <property type="evidence" value="ECO:0007669"/>
    <property type="project" value="TreeGrafter"/>
</dbReference>
<dbReference type="SUPFAM" id="SSF53254">
    <property type="entry name" value="Phosphoglycerate mutase-like"/>
    <property type="match status" value="1"/>
</dbReference>
<dbReference type="InterPro" id="IPR029033">
    <property type="entry name" value="His_PPase_superfam"/>
</dbReference>
<evidence type="ECO:0000313" key="2">
    <source>
        <dbReference type="Proteomes" id="UP000050996"/>
    </source>
</evidence>
<dbReference type="InterPro" id="IPR013078">
    <property type="entry name" value="His_Pase_superF_clade-1"/>
</dbReference>
<dbReference type="PANTHER" id="PTHR48100:SF1">
    <property type="entry name" value="HISTIDINE PHOSPHATASE FAMILY PROTEIN-RELATED"/>
    <property type="match status" value="1"/>
</dbReference>
<dbReference type="AlphaFoldDB" id="A0A0Q3QL81"/>
<accession>A0A0Q3QL81</accession>
<dbReference type="PIRSF" id="PIRSF000709">
    <property type="entry name" value="6PFK_2-Ptase"/>
    <property type="match status" value="1"/>
</dbReference>
<keyword evidence="2" id="KW-1185">Reference proteome</keyword>
<gene>
    <name evidence="1" type="ORF">AN957_09135</name>
</gene>
<proteinExistence type="predicted"/>